<keyword evidence="1" id="KW-0472">Membrane</keyword>
<feature type="domain" description="YdbS-like PH" evidence="2">
    <location>
        <begin position="85"/>
        <end position="161"/>
    </location>
</feature>
<evidence type="ECO:0000313" key="4">
    <source>
        <dbReference type="Proteomes" id="UP000832041"/>
    </source>
</evidence>
<evidence type="ECO:0000313" key="3">
    <source>
        <dbReference type="EMBL" id="UPT20834.1"/>
    </source>
</evidence>
<dbReference type="PANTHER" id="PTHR34473">
    <property type="entry name" value="UPF0699 TRANSMEMBRANE PROTEIN YDBS"/>
    <property type="match status" value="1"/>
</dbReference>
<dbReference type="Proteomes" id="UP000832041">
    <property type="component" value="Chromosome"/>
</dbReference>
<organism evidence="3 4">
    <name type="scientific">Thermobifida alba</name>
    <name type="common">Thermomonospora alba</name>
    <dbReference type="NCBI Taxonomy" id="53522"/>
    <lineage>
        <taxon>Bacteria</taxon>
        <taxon>Bacillati</taxon>
        <taxon>Actinomycetota</taxon>
        <taxon>Actinomycetes</taxon>
        <taxon>Streptosporangiales</taxon>
        <taxon>Nocardiopsidaceae</taxon>
        <taxon>Thermobifida</taxon>
    </lineage>
</organism>
<feature type="transmembrane region" description="Helical" evidence="1">
    <location>
        <begin position="30"/>
        <end position="54"/>
    </location>
</feature>
<evidence type="ECO:0000259" key="2">
    <source>
        <dbReference type="Pfam" id="PF03703"/>
    </source>
</evidence>
<feature type="transmembrane region" description="Helical" evidence="1">
    <location>
        <begin position="60"/>
        <end position="82"/>
    </location>
</feature>
<gene>
    <name evidence="3" type="ORF">FOF52_07560</name>
</gene>
<dbReference type="InterPro" id="IPR005182">
    <property type="entry name" value="YdbS-like_PH"/>
</dbReference>
<dbReference type="EMBL" id="CP051627">
    <property type="protein sequence ID" value="UPT20834.1"/>
    <property type="molecule type" value="Genomic_DNA"/>
</dbReference>
<dbReference type="PANTHER" id="PTHR34473:SF3">
    <property type="entry name" value="TRANSMEMBRANE PROTEIN-RELATED"/>
    <property type="match status" value="1"/>
</dbReference>
<proteinExistence type="predicted"/>
<name>A0ABY4L034_THEAE</name>
<evidence type="ECO:0000256" key="1">
    <source>
        <dbReference type="SAM" id="Phobius"/>
    </source>
</evidence>
<keyword evidence="1" id="KW-0812">Transmembrane</keyword>
<accession>A0ABY4L034</accession>
<protein>
    <submittedName>
        <fullName evidence="3">PH domain-containing protein</fullName>
    </submittedName>
</protein>
<keyword evidence="1" id="KW-1133">Transmembrane helix</keyword>
<dbReference type="Pfam" id="PF03703">
    <property type="entry name" value="bPH_2"/>
    <property type="match status" value="1"/>
</dbReference>
<dbReference type="RefSeq" id="WP_248593119.1">
    <property type="nucleotide sequence ID" value="NZ_BAABEB010000027.1"/>
</dbReference>
<keyword evidence="4" id="KW-1185">Reference proteome</keyword>
<sequence>MDAQTAARATDVEPVWLRLPKHRVESRARVWWAAQAFVRFLFIAGAMALLYLWVEQLRPWLGPPLVVVLVGGVLYIAVMPFWRYAVHRWEFTEEAVYSRTGWYVREWRVAPLSRIQTVDTVQGPIEQLLGLARLAVTTASAHGAIYISGLDQETAAEAARRLTEITQLTPGDQT</sequence>
<reference evidence="3 4" key="1">
    <citation type="submission" date="2020-04" db="EMBL/GenBank/DDBJ databases">
        <title>Thermobifida alba genome sequencing and assembly.</title>
        <authorList>
            <person name="Luzics S."/>
            <person name="Horvath B."/>
            <person name="Nagy I."/>
            <person name="Toth A."/>
            <person name="Nagy I."/>
            <person name="Kukolya J."/>
        </authorList>
    </citation>
    <scope>NUCLEOTIDE SEQUENCE [LARGE SCALE GENOMIC DNA]</scope>
    <source>
        <strain evidence="3 4">DSM 43795</strain>
    </source>
</reference>